<evidence type="ECO:0000256" key="4">
    <source>
        <dbReference type="SAM" id="MobiDB-lite"/>
    </source>
</evidence>
<dbReference type="PROSITE" id="PS51900">
    <property type="entry name" value="CB"/>
    <property type="match status" value="1"/>
</dbReference>
<reference evidence="9" key="1">
    <citation type="submission" date="2020-05" db="EMBL/GenBank/DDBJ databases">
        <authorList>
            <person name="Chiriac C."/>
            <person name="Salcher M."/>
            <person name="Ghai R."/>
            <person name="Kavagutti S V."/>
        </authorList>
    </citation>
    <scope>NUCLEOTIDE SEQUENCE</scope>
</reference>
<dbReference type="GO" id="GO:0003677">
    <property type="term" value="F:DNA binding"/>
    <property type="evidence" value="ECO:0007669"/>
    <property type="project" value="UniProtKB-KW"/>
</dbReference>
<name>A0A6J7AGU7_9ZZZZ</name>
<dbReference type="PANTHER" id="PTHR30349:SF41">
    <property type="entry name" value="INTEGRASE_RECOMBINASE PROTEIN MJ0367-RELATED"/>
    <property type="match status" value="1"/>
</dbReference>
<dbReference type="Pfam" id="PF00589">
    <property type="entry name" value="Phage_integrase"/>
    <property type="match status" value="1"/>
</dbReference>
<sequence length="404" mass="45926">MNTAENAPRNTKKRGNGEGTIFKSQRRNRWVVACYDYKGIRRTESFKKKIEAEAWLAEQIAMRMRSKGTYVLKPKETVEEFLADWLISRRHQIRPNSYRSYDSAIRNFINPYIGMLQASTLTEGDIEAVLNTLADKGYGHGSIVGVLRTLSKAYNDGMRKKFQLHNPATGVQMLSMKPIVSRAIPARDLDQLYATASESPYDLARLMIGAEIGIRPSEIMGLMWSDISGVELSMSVERQVQRVKGMPLHFAETKTDRLGPIPLTERQMAILVNHHRHQMLNRANWKFDTGVIFPNKVGNLQDETSDKEWIRNLCIRAGVPLYTRYQLRKTAFTNFLKGADIGTTKAFSGHTSTKTLEDHYITPESSAVREAANRAEKALLEDQKARKAQQIKSIDIKFGRENTL</sequence>
<protein>
    <submittedName>
        <fullName evidence="9">Unannotated protein</fullName>
    </submittedName>
</protein>
<dbReference type="EMBL" id="CAEZZW010000004">
    <property type="protein sequence ID" value="CAB4781603.1"/>
    <property type="molecule type" value="Genomic_DNA"/>
</dbReference>
<dbReference type="GO" id="GO:0006310">
    <property type="term" value="P:DNA recombination"/>
    <property type="evidence" value="ECO:0007669"/>
    <property type="project" value="UniProtKB-KW"/>
</dbReference>
<evidence type="ECO:0000256" key="1">
    <source>
        <dbReference type="ARBA" id="ARBA00022908"/>
    </source>
</evidence>
<feature type="domain" description="Core-binding (CB)" evidence="6">
    <location>
        <begin position="76"/>
        <end position="158"/>
    </location>
</feature>
<dbReference type="GO" id="GO:0015074">
    <property type="term" value="P:DNA integration"/>
    <property type="evidence" value="ECO:0007669"/>
    <property type="project" value="UniProtKB-KW"/>
</dbReference>
<dbReference type="Pfam" id="PF14659">
    <property type="entry name" value="Phage_int_SAM_3"/>
    <property type="match status" value="1"/>
</dbReference>
<feature type="domain" description="Tyr recombinase" evidence="5">
    <location>
        <begin position="179"/>
        <end position="373"/>
    </location>
</feature>
<dbReference type="PANTHER" id="PTHR30349">
    <property type="entry name" value="PHAGE INTEGRASE-RELATED"/>
    <property type="match status" value="1"/>
</dbReference>
<dbReference type="PROSITE" id="PS51898">
    <property type="entry name" value="TYR_RECOMBINASE"/>
    <property type="match status" value="1"/>
</dbReference>
<dbReference type="AlphaFoldDB" id="A0A6J7AGU7"/>
<evidence type="ECO:0000256" key="2">
    <source>
        <dbReference type="ARBA" id="ARBA00023125"/>
    </source>
</evidence>
<dbReference type="Gene3D" id="1.10.150.130">
    <property type="match status" value="1"/>
</dbReference>
<proteinExistence type="predicted"/>
<evidence type="ECO:0000259" key="5">
    <source>
        <dbReference type="PROSITE" id="PS51898"/>
    </source>
</evidence>
<evidence type="ECO:0000259" key="6">
    <source>
        <dbReference type="PROSITE" id="PS51900"/>
    </source>
</evidence>
<dbReference type="Gene3D" id="1.10.443.10">
    <property type="entry name" value="Intergrase catalytic core"/>
    <property type="match status" value="1"/>
</dbReference>
<dbReference type="InterPro" id="IPR044068">
    <property type="entry name" value="CB"/>
</dbReference>
<gene>
    <name evidence="8" type="ORF">UFOPK2936_00973</name>
    <name evidence="9" type="ORF">UFOPK3174_01267</name>
    <name evidence="10" type="ORF">UFOPK3913_01392</name>
    <name evidence="7" type="ORF">UFOPK4107_01473</name>
</gene>
<keyword evidence="2" id="KW-0238">DNA-binding</keyword>
<evidence type="ECO:0000256" key="3">
    <source>
        <dbReference type="ARBA" id="ARBA00023172"/>
    </source>
</evidence>
<dbReference type="EMBL" id="CAFBOC010000018">
    <property type="protein sequence ID" value="CAB4984922.1"/>
    <property type="molecule type" value="Genomic_DNA"/>
</dbReference>
<evidence type="ECO:0000313" key="9">
    <source>
        <dbReference type="EMBL" id="CAB4832231.1"/>
    </source>
</evidence>
<dbReference type="InterPro" id="IPR004107">
    <property type="entry name" value="Integrase_SAM-like_N"/>
</dbReference>
<dbReference type="EMBL" id="CAESAE010000012">
    <property type="protein sequence ID" value="CAB4344927.1"/>
    <property type="molecule type" value="Genomic_DNA"/>
</dbReference>
<organism evidence="9">
    <name type="scientific">freshwater metagenome</name>
    <dbReference type="NCBI Taxonomy" id="449393"/>
    <lineage>
        <taxon>unclassified sequences</taxon>
        <taxon>metagenomes</taxon>
        <taxon>ecological metagenomes</taxon>
    </lineage>
</organism>
<keyword evidence="1" id="KW-0229">DNA integration</keyword>
<evidence type="ECO:0000313" key="8">
    <source>
        <dbReference type="EMBL" id="CAB4781603.1"/>
    </source>
</evidence>
<dbReference type="InterPro" id="IPR050090">
    <property type="entry name" value="Tyrosine_recombinase_XerCD"/>
</dbReference>
<dbReference type="InterPro" id="IPR011010">
    <property type="entry name" value="DNA_brk_join_enz"/>
</dbReference>
<evidence type="ECO:0000313" key="10">
    <source>
        <dbReference type="EMBL" id="CAB4984922.1"/>
    </source>
</evidence>
<dbReference type="InterPro" id="IPR010998">
    <property type="entry name" value="Integrase_recombinase_N"/>
</dbReference>
<dbReference type="SUPFAM" id="SSF56349">
    <property type="entry name" value="DNA breaking-rejoining enzymes"/>
    <property type="match status" value="1"/>
</dbReference>
<dbReference type="EMBL" id="CAFABH010000025">
    <property type="protein sequence ID" value="CAB4832231.1"/>
    <property type="molecule type" value="Genomic_DNA"/>
</dbReference>
<dbReference type="InterPro" id="IPR002104">
    <property type="entry name" value="Integrase_catalytic"/>
</dbReference>
<keyword evidence="3" id="KW-0233">DNA recombination</keyword>
<feature type="region of interest" description="Disordered" evidence="4">
    <location>
        <begin position="1"/>
        <end position="20"/>
    </location>
</feature>
<evidence type="ECO:0000313" key="7">
    <source>
        <dbReference type="EMBL" id="CAB4344927.1"/>
    </source>
</evidence>
<dbReference type="InterPro" id="IPR013762">
    <property type="entry name" value="Integrase-like_cat_sf"/>
</dbReference>
<accession>A0A6J7AGU7</accession>